<dbReference type="EMBL" id="GAIX01011427">
    <property type="protein sequence ID" value="JAA81133.1"/>
    <property type="molecule type" value="Transcribed_RNA"/>
</dbReference>
<reference evidence="1" key="1">
    <citation type="journal article" date="2013" name="BMC Genomics">
        <title>Unscrambling butterfly oogenesis.</title>
        <authorList>
            <person name="Carter J.M."/>
            <person name="Baker S.C."/>
            <person name="Pink R."/>
            <person name="Carter D.R."/>
            <person name="Collins A."/>
            <person name="Tomlin J."/>
            <person name="Gibbs M."/>
            <person name="Breuker C.J."/>
        </authorList>
    </citation>
    <scope>NUCLEOTIDE SEQUENCE</scope>
    <source>
        <tissue evidence="1">Ovary</tissue>
    </source>
</reference>
<sequence>MSFCTAFNTNVTTSKMHQIDLTRMPSLLKMKHKLSALGVCFHVNKLHIGVKVNLSFFTDYQTSRIGQRHTNLADLRNPLSCSQLET</sequence>
<protein>
    <submittedName>
        <fullName evidence="1">Uncharacterized protein</fullName>
    </submittedName>
</protein>
<reference evidence="1" key="2">
    <citation type="submission" date="2013-05" db="EMBL/GenBank/DDBJ databases">
        <authorList>
            <person name="Carter J.-M."/>
            <person name="Baker S.C."/>
            <person name="Pink R."/>
            <person name="Carter D.R.F."/>
            <person name="Collins A."/>
            <person name="Tomlin J."/>
            <person name="Gibbs M."/>
            <person name="Breuker C.J."/>
        </authorList>
    </citation>
    <scope>NUCLEOTIDE SEQUENCE</scope>
    <source>
        <tissue evidence="1">Ovary</tissue>
    </source>
</reference>
<dbReference type="AlphaFoldDB" id="S4NZA0"/>
<accession>S4NZA0</accession>
<organism evidence="1">
    <name type="scientific">Pararge aegeria</name>
    <name type="common">speckled wood butterfly</name>
    <dbReference type="NCBI Taxonomy" id="116150"/>
    <lineage>
        <taxon>Eukaryota</taxon>
        <taxon>Metazoa</taxon>
        <taxon>Ecdysozoa</taxon>
        <taxon>Arthropoda</taxon>
        <taxon>Hexapoda</taxon>
        <taxon>Insecta</taxon>
        <taxon>Pterygota</taxon>
        <taxon>Neoptera</taxon>
        <taxon>Endopterygota</taxon>
        <taxon>Lepidoptera</taxon>
        <taxon>Glossata</taxon>
        <taxon>Ditrysia</taxon>
        <taxon>Papilionoidea</taxon>
        <taxon>Nymphalidae</taxon>
        <taxon>Satyrinae</taxon>
        <taxon>Satyrini</taxon>
        <taxon>Parargina</taxon>
        <taxon>Pararge</taxon>
    </lineage>
</organism>
<evidence type="ECO:0000313" key="1">
    <source>
        <dbReference type="EMBL" id="JAA81133.1"/>
    </source>
</evidence>
<proteinExistence type="predicted"/>
<name>S4NZA0_9NEOP</name>